<evidence type="ECO:0000259" key="2">
    <source>
        <dbReference type="Pfam" id="PF24042"/>
    </source>
</evidence>
<evidence type="ECO:0000259" key="1">
    <source>
        <dbReference type="Pfam" id="PF24038"/>
    </source>
</evidence>
<protein>
    <recommendedName>
        <fullName evidence="5">ArsR family transcriptional regulator</fullName>
    </recommendedName>
</protein>
<feature type="domain" description="DUF7351" evidence="2">
    <location>
        <begin position="137"/>
        <end position="327"/>
    </location>
</feature>
<evidence type="ECO:0000313" key="3">
    <source>
        <dbReference type="EMBL" id="RKD93499.1"/>
    </source>
</evidence>
<comment type="caution">
    <text evidence="3">The sequence shown here is derived from an EMBL/GenBank/DDBJ whole genome shotgun (WGS) entry which is preliminary data.</text>
</comment>
<dbReference type="Pfam" id="PF24042">
    <property type="entry name" value="DUF7351"/>
    <property type="match status" value="1"/>
</dbReference>
<feature type="domain" description="DUF7347" evidence="1">
    <location>
        <begin position="18"/>
        <end position="120"/>
    </location>
</feature>
<evidence type="ECO:0000313" key="4">
    <source>
        <dbReference type="Proteomes" id="UP000283805"/>
    </source>
</evidence>
<reference evidence="3 4" key="1">
    <citation type="submission" date="2018-09" db="EMBL/GenBank/DDBJ databases">
        <title>Genomic Encyclopedia of Archaeal and Bacterial Type Strains, Phase II (KMG-II): from individual species to whole genera.</title>
        <authorList>
            <person name="Goeker M."/>
        </authorList>
    </citation>
    <scope>NUCLEOTIDE SEQUENCE [LARGE SCALE GENOMIC DNA]</scope>
    <source>
        <strain evidence="3 4">DSM 13151</strain>
    </source>
</reference>
<dbReference type="Pfam" id="PF24038">
    <property type="entry name" value="DUF7347"/>
    <property type="match status" value="1"/>
</dbReference>
<keyword evidence="4" id="KW-1185">Reference proteome</keyword>
<gene>
    <name evidence="3" type="ORF">ATJ93_3128</name>
</gene>
<dbReference type="RefSeq" id="WP_120245507.1">
    <property type="nucleotide sequence ID" value="NZ_RAPO01000003.1"/>
</dbReference>
<name>A0A3R7DXW2_9EURY</name>
<dbReference type="AlphaFoldDB" id="A0A3R7DXW2"/>
<sequence>MPDTRNEDDQESRLDLEPADAFAALGNPIRVEILRAFLEHAQAGAETGTAEPVVRFSTLRKTVGIRDSGQFRYHLEQLRGQFIEKCDGDDGGDADETASGADGDRGYRLTYAGSEVINAIIAGTYTDREQRGPATLDSTCGRCGTTARASYRDGILEVTCENDHPLFLWALPPNAAAADASLEDIVDLATTLAVQSYELVADGTCSECYSPVEPGIRLLEGIETDNGDSTTAAVDGRSVRFTARCDACGAQWDAPVGFVLFTHPRVDALYHRQGRPIRSQYWWDLEVVSGDGEITILVADDEPERVRLSVDVGEAQVRATIDGTAQVVALEIDQPATDE</sequence>
<dbReference type="EMBL" id="RAPO01000003">
    <property type="protein sequence ID" value="RKD93499.1"/>
    <property type="molecule type" value="Genomic_DNA"/>
</dbReference>
<dbReference type="InterPro" id="IPR055775">
    <property type="entry name" value="DUF7351"/>
</dbReference>
<accession>A0A3R7DXW2</accession>
<proteinExistence type="predicted"/>
<organism evidence="3 4">
    <name type="scientific">Halopiger aswanensis</name>
    <dbReference type="NCBI Taxonomy" id="148449"/>
    <lineage>
        <taxon>Archaea</taxon>
        <taxon>Methanobacteriati</taxon>
        <taxon>Methanobacteriota</taxon>
        <taxon>Stenosarchaea group</taxon>
        <taxon>Halobacteria</taxon>
        <taxon>Halobacteriales</taxon>
        <taxon>Natrialbaceae</taxon>
        <taxon>Halopiger</taxon>
    </lineage>
</organism>
<dbReference type="Proteomes" id="UP000283805">
    <property type="component" value="Unassembled WGS sequence"/>
</dbReference>
<dbReference type="InterPro" id="IPR055771">
    <property type="entry name" value="DUF7347"/>
</dbReference>
<dbReference type="OrthoDB" id="8482at2157"/>
<evidence type="ECO:0008006" key="5">
    <source>
        <dbReference type="Google" id="ProtNLM"/>
    </source>
</evidence>